<evidence type="ECO:0000259" key="2">
    <source>
        <dbReference type="PROSITE" id="PS50228"/>
    </source>
</evidence>
<evidence type="ECO:0000313" key="4">
    <source>
        <dbReference type="Proteomes" id="UP000030656"/>
    </source>
</evidence>
<dbReference type="Pfam" id="PF02140">
    <property type="entry name" value="SUEL_Lectin"/>
    <property type="match status" value="1"/>
</dbReference>
<dbReference type="Proteomes" id="UP000030656">
    <property type="component" value="Unassembled WGS sequence"/>
</dbReference>
<keyword evidence="1" id="KW-0812">Transmembrane</keyword>
<dbReference type="InterPro" id="IPR043159">
    <property type="entry name" value="Lectin_gal-bd_sf"/>
</dbReference>
<sequence length="207" mass="23836">MKMDYFWVINLFVLIITLSNYTIIVSCLKKKEEIKNGDIKIITSDLNETVTLSCDDEKSIHIFDASYGNPTLDKLLIKKNSFDAPHTLPVIQMICEGKKNCDIKVNNETFKILSLITDFHKLLIKYTCVSRETLNKETYLHVNNINATCEEPLVKKTYVDINEAEYECNNMKNCVYVIFNYDGYTLCASLSYKNATIQKNSKVIKNL</sequence>
<dbReference type="EMBL" id="KI927962">
    <property type="protein sequence ID" value="ETW29486.1"/>
    <property type="molecule type" value="Genomic_DNA"/>
</dbReference>
<dbReference type="Gene3D" id="2.60.120.740">
    <property type="match status" value="1"/>
</dbReference>
<protein>
    <recommendedName>
        <fullName evidence="2">SUEL-type lectin domain-containing protein</fullName>
    </recommendedName>
</protein>
<dbReference type="OrthoDB" id="361871at2759"/>
<keyword evidence="1" id="KW-1133">Transmembrane helix</keyword>
<reference evidence="3 4" key="1">
    <citation type="submission" date="2013-02" db="EMBL/GenBank/DDBJ databases">
        <title>The Genome Annotation of Plasmodium falciparum FCH/4.</title>
        <authorList>
            <consortium name="The Broad Institute Genome Sequencing Platform"/>
            <consortium name="The Broad Institute Genome Sequencing Center for Infectious Disease"/>
            <person name="Neafsey D."/>
            <person name="Hoffman S."/>
            <person name="Volkman S."/>
            <person name="Rosenthal P."/>
            <person name="Walker B."/>
            <person name="Young S.K."/>
            <person name="Zeng Q."/>
            <person name="Gargeya S."/>
            <person name="Fitzgerald M."/>
            <person name="Haas B."/>
            <person name="Abouelleil A."/>
            <person name="Allen A.W."/>
            <person name="Alvarado L."/>
            <person name="Arachchi H.M."/>
            <person name="Berlin A.M."/>
            <person name="Chapman S.B."/>
            <person name="Gainer-Dewar J."/>
            <person name="Goldberg J."/>
            <person name="Griggs A."/>
            <person name="Gujja S."/>
            <person name="Hansen M."/>
            <person name="Howarth C."/>
            <person name="Imamovic A."/>
            <person name="Ireland A."/>
            <person name="Larimer J."/>
            <person name="McCowan C."/>
            <person name="Murphy C."/>
            <person name="Pearson M."/>
            <person name="Poon T.W."/>
            <person name="Priest M."/>
            <person name="Roberts A."/>
            <person name="Saif S."/>
            <person name="Shea T."/>
            <person name="Sisk P."/>
            <person name="Sykes S."/>
            <person name="Wortman J."/>
            <person name="Nusbaum C."/>
            <person name="Birren B."/>
        </authorList>
    </citation>
    <scope>NUCLEOTIDE SEQUENCE [LARGE SCALE GENOMIC DNA]</scope>
    <source>
        <strain evidence="3 4">FCH/4</strain>
    </source>
</reference>
<dbReference type="GO" id="GO:0030246">
    <property type="term" value="F:carbohydrate binding"/>
    <property type="evidence" value="ECO:0007669"/>
    <property type="project" value="InterPro"/>
</dbReference>
<reference evidence="3 4" key="2">
    <citation type="submission" date="2013-02" db="EMBL/GenBank/DDBJ databases">
        <title>The Genome Sequence of Plasmodium falciparum FCH/4.</title>
        <authorList>
            <consortium name="The Broad Institute Genome Sequencing Platform"/>
            <consortium name="The Broad Institute Genome Sequencing Center for Infectious Disease"/>
            <person name="Neafsey D."/>
            <person name="Cheeseman I."/>
            <person name="Volkman S."/>
            <person name="Adams J."/>
            <person name="Walker B."/>
            <person name="Young S.K."/>
            <person name="Zeng Q."/>
            <person name="Gargeya S."/>
            <person name="Fitzgerald M."/>
            <person name="Haas B."/>
            <person name="Abouelleil A."/>
            <person name="Alvarado L."/>
            <person name="Arachchi H.M."/>
            <person name="Berlin A.M."/>
            <person name="Chapman S.B."/>
            <person name="Dewar J."/>
            <person name="Goldberg J."/>
            <person name="Griggs A."/>
            <person name="Gujja S."/>
            <person name="Hansen M."/>
            <person name="Howarth C."/>
            <person name="Imamovic A."/>
            <person name="Larimer J."/>
            <person name="McCowan C."/>
            <person name="Murphy C."/>
            <person name="Neiman D."/>
            <person name="Pearson M."/>
            <person name="Priest M."/>
            <person name="Roberts A."/>
            <person name="Saif S."/>
            <person name="Shea T."/>
            <person name="Sisk P."/>
            <person name="Sykes S."/>
            <person name="Wortman J."/>
            <person name="Nusbaum C."/>
            <person name="Birren B."/>
        </authorList>
    </citation>
    <scope>NUCLEOTIDE SEQUENCE [LARGE SCALE GENOMIC DNA]</scope>
    <source>
        <strain evidence="3 4">FCH/4</strain>
    </source>
</reference>
<dbReference type="InterPro" id="IPR000922">
    <property type="entry name" value="Lectin_gal-bd_dom"/>
</dbReference>
<feature type="domain" description="SUEL-type lectin" evidence="2">
    <location>
        <begin position="44"/>
        <end position="129"/>
    </location>
</feature>
<dbReference type="PROSITE" id="PS50228">
    <property type="entry name" value="SUEL_LECTIN"/>
    <property type="match status" value="1"/>
</dbReference>
<dbReference type="AlphaFoldDB" id="A0A024VNL8"/>
<name>A0A024VNL8_PLAFA</name>
<evidence type="ECO:0000313" key="3">
    <source>
        <dbReference type="EMBL" id="ETW29486.1"/>
    </source>
</evidence>
<gene>
    <name evidence="3" type="ORF">PFFCH_03057</name>
</gene>
<organism evidence="3 4">
    <name type="scientific">Plasmodium falciparum FCH/4</name>
    <dbReference type="NCBI Taxonomy" id="1036724"/>
    <lineage>
        <taxon>Eukaryota</taxon>
        <taxon>Sar</taxon>
        <taxon>Alveolata</taxon>
        <taxon>Apicomplexa</taxon>
        <taxon>Aconoidasida</taxon>
        <taxon>Haemosporida</taxon>
        <taxon>Plasmodiidae</taxon>
        <taxon>Plasmodium</taxon>
        <taxon>Plasmodium (Laverania)</taxon>
    </lineage>
</organism>
<feature type="transmembrane region" description="Helical" evidence="1">
    <location>
        <begin position="6"/>
        <end position="28"/>
    </location>
</feature>
<proteinExistence type="predicted"/>
<dbReference type="PROSITE" id="PS51257">
    <property type="entry name" value="PROKAR_LIPOPROTEIN"/>
    <property type="match status" value="1"/>
</dbReference>
<accession>A0A024VNL8</accession>
<evidence type="ECO:0000256" key="1">
    <source>
        <dbReference type="SAM" id="Phobius"/>
    </source>
</evidence>
<keyword evidence="1" id="KW-0472">Membrane</keyword>